<sequence length="67" mass="7124">MATARNALAIIGRRLAVDTSRLAFAGRVLATDMGKVARAILLLAACPADGMVERSVRDFSTHGIERV</sequence>
<dbReference type="AlphaFoldDB" id="A0A451BLM9"/>
<gene>
    <name evidence="1" type="ORF">BECKSD772D_GA0070982_10403</name>
</gene>
<organism evidence="1">
    <name type="scientific">Candidatus Kentrum sp. SD</name>
    <dbReference type="NCBI Taxonomy" id="2126332"/>
    <lineage>
        <taxon>Bacteria</taxon>
        <taxon>Pseudomonadati</taxon>
        <taxon>Pseudomonadota</taxon>
        <taxon>Gammaproteobacteria</taxon>
        <taxon>Candidatus Kentrum</taxon>
    </lineage>
</organism>
<protein>
    <submittedName>
        <fullName evidence="1">Uncharacterized protein</fullName>
    </submittedName>
</protein>
<proteinExistence type="predicted"/>
<reference evidence="1" key="1">
    <citation type="submission" date="2019-02" db="EMBL/GenBank/DDBJ databases">
        <authorList>
            <person name="Gruber-Vodicka R. H."/>
            <person name="Seah K. B. B."/>
        </authorList>
    </citation>
    <scope>NUCLEOTIDE SEQUENCE</scope>
    <source>
        <strain evidence="1">BECK_S127</strain>
    </source>
</reference>
<accession>A0A451BLM9</accession>
<name>A0A451BLM9_9GAMM</name>
<dbReference type="EMBL" id="CAADHB010000040">
    <property type="protein sequence ID" value="VFK79205.1"/>
    <property type="molecule type" value="Genomic_DNA"/>
</dbReference>
<evidence type="ECO:0000313" key="1">
    <source>
        <dbReference type="EMBL" id="VFK79205.1"/>
    </source>
</evidence>